<sequence>MDSSSTLPEITVDASPMLRLYKDGRIERLMGTEVVPPGLDPKTNVDSKDVLYSPENGLSNRLYIPKTTNPGDKLPLLIYFHGGAFCIETAFSPTYHNYLNPLVAEANIIAVSVDYRRAPEHPIPAAYDDSWTALKWIASHSGGNGPENWLNSYADFGKVFFAGDSAGANISHHMAMRIGKEKLEGFTVTGINLTHPYFWGTEPVGDEIKDLAAREKIERLWRFASPGTSGCDDPWMNPLKGPDLAGLGCSRVLVCVADKDIQKHRGCYYYEKLKESAWGGEIEIMESEGENHVFHLFNPTCENAVAMLKRVASFLNQDKA</sequence>
<dbReference type="GO" id="GO:0016787">
    <property type="term" value="F:hydrolase activity"/>
    <property type="evidence" value="ECO:0007669"/>
    <property type="project" value="InterPro"/>
</dbReference>
<dbReference type="Proteomes" id="UP001054252">
    <property type="component" value="Unassembled WGS sequence"/>
</dbReference>
<accession>A0AAV5KD91</accession>
<feature type="domain" description="Alpha/beta hydrolase fold-3" evidence="2">
    <location>
        <begin position="77"/>
        <end position="295"/>
    </location>
</feature>
<comment type="caution">
    <text evidence="3">The sequence shown here is derived from an EMBL/GenBank/DDBJ whole genome shotgun (WGS) entry which is preliminary data.</text>
</comment>
<evidence type="ECO:0000259" key="2">
    <source>
        <dbReference type="Pfam" id="PF07859"/>
    </source>
</evidence>
<dbReference type="AlphaFoldDB" id="A0AAV5KD91"/>
<keyword evidence="4" id="KW-1185">Reference proteome</keyword>
<dbReference type="InterPro" id="IPR013094">
    <property type="entry name" value="AB_hydrolase_3"/>
</dbReference>
<organism evidence="3 4">
    <name type="scientific">Rubroshorea leprosula</name>
    <dbReference type="NCBI Taxonomy" id="152421"/>
    <lineage>
        <taxon>Eukaryota</taxon>
        <taxon>Viridiplantae</taxon>
        <taxon>Streptophyta</taxon>
        <taxon>Embryophyta</taxon>
        <taxon>Tracheophyta</taxon>
        <taxon>Spermatophyta</taxon>
        <taxon>Magnoliopsida</taxon>
        <taxon>eudicotyledons</taxon>
        <taxon>Gunneridae</taxon>
        <taxon>Pentapetalae</taxon>
        <taxon>rosids</taxon>
        <taxon>malvids</taxon>
        <taxon>Malvales</taxon>
        <taxon>Dipterocarpaceae</taxon>
        <taxon>Rubroshorea</taxon>
    </lineage>
</organism>
<dbReference type="Gene3D" id="3.40.50.1820">
    <property type="entry name" value="alpha/beta hydrolase"/>
    <property type="match status" value="1"/>
</dbReference>
<dbReference type="EMBL" id="BPVZ01000060">
    <property type="protein sequence ID" value="GKV22486.1"/>
    <property type="molecule type" value="Genomic_DNA"/>
</dbReference>
<gene>
    <name evidence="3" type="ORF">SLEP1_g32354</name>
</gene>
<reference evidence="3 4" key="1">
    <citation type="journal article" date="2021" name="Commun. Biol.">
        <title>The genome of Shorea leprosula (Dipterocarpaceae) highlights the ecological relevance of drought in aseasonal tropical rainforests.</title>
        <authorList>
            <person name="Ng K.K.S."/>
            <person name="Kobayashi M.J."/>
            <person name="Fawcett J.A."/>
            <person name="Hatakeyama M."/>
            <person name="Paape T."/>
            <person name="Ng C.H."/>
            <person name="Ang C.C."/>
            <person name="Tnah L.H."/>
            <person name="Lee C.T."/>
            <person name="Nishiyama T."/>
            <person name="Sese J."/>
            <person name="O'Brien M.J."/>
            <person name="Copetti D."/>
            <person name="Mohd Noor M.I."/>
            <person name="Ong R.C."/>
            <person name="Putra M."/>
            <person name="Sireger I.Z."/>
            <person name="Indrioko S."/>
            <person name="Kosugi Y."/>
            <person name="Izuno A."/>
            <person name="Isagi Y."/>
            <person name="Lee S.L."/>
            <person name="Shimizu K.K."/>
        </authorList>
    </citation>
    <scope>NUCLEOTIDE SEQUENCE [LARGE SCALE GENOMIC DNA]</scope>
    <source>
        <strain evidence="3">214</strain>
    </source>
</reference>
<dbReference type="PANTHER" id="PTHR23024:SF467">
    <property type="entry name" value="CARBOXYLESTERASE 12-RELATED"/>
    <property type="match status" value="1"/>
</dbReference>
<name>A0AAV5KD91_9ROSI</name>
<comment type="similarity">
    <text evidence="1">Belongs to the 'GDXG' lipolytic enzyme family.</text>
</comment>
<protein>
    <recommendedName>
        <fullName evidence="2">Alpha/beta hydrolase fold-3 domain-containing protein</fullName>
    </recommendedName>
</protein>
<evidence type="ECO:0000313" key="3">
    <source>
        <dbReference type="EMBL" id="GKV22486.1"/>
    </source>
</evidence>
<dbReference type="SUPFAM" id="SSF53474">
    <property type="entry name" value="alpha/beta-Hydrolases"/>
    <property type="match status" value="1"/>
</dbReference>
<dbReference type="InterPro" id="IPR029058">
    <property type="entry name" value="AB_hydrolase_fold"/>
</dbReference>
<evidence type="ECO:0000313" key="4">
    <source>
        <dbReference type="Proteomes" id="UP001054252"/>
    </source>
</evidence>
<dbReference type="PANTHER" id="PTHR23024">
    <property type="entry name" value="ARYLACETAMIDE DEACETYLASE"/>
    <property type="match status" value="1"/>
</dbReference>
<dbReference type="Pfam" id="PF07859">
    <property type="entry name" value="Abhydrolase_3"/>
    <property type="match status" value="1"/>
</dbReference>
<proteinExistence type="inferred from homology"/>
<evidence type="ECO:0000256" key="1">
    <source>
        <dbReference type="ARBA" id="ARBA00010515"/>
    </source>
</evidence>
<dbReference type="InterPro" id="IPR050466">
    <property type="entry name" value="Carboxylest/Gibb_receptor"/>
</dbReference>